<dbReference type="InterPro" id="IPR027417">
    <property type="entry name" value="P-loop_NTPase"/>
</dbReference>
<dbReference type="AlphaFoldDB" id="A0A660KZL5"/>
<dbReference type="SMART" id="SM00382">
    <property type="entry name" value="AAA"/>
    <property type="match status" value="1"/>
</dbReference>
<name>A0A660KZL5_9ACTN</name>
<evidence type="ECO:0000256" key="4">
    <source>
        <dbReference type="ARBA" id="ARBA00022840"/>
    </source>
</evidence>
<accession>A0A660KZL5</accession>
<evidence type="ECO:0000256" key="2">
    <source>
        <dbReference type="ARBA" id="ARBA00022448"/>
    </source>
</evidence>
<dbReference type="InterPro" id="IPR003593">
    <property type="entry name" value="AAA+_ATPase"/>
</dbReference>
<keyword evidence="2" id="KW-0813">Transport</keyword>
<dbReference type="GO" id="GO:0005524">
    <property type="term" value="F:ATP binding"/>
    <property type="evidence" value="ECO:0007669"/>
    <property type="project" value="UniProtKB-KW"/>
</dbReference>
<sequence length="222" mass="23696">MHDRRPVIAARELAVGYPGGPVVLSDLTFAVAPGERVGVLGPNGGGKTTLMRALLGELEPRAGTLVVEGRPGTVPQTDRSRLDYPVSALDVVLMGALSRSPWWRRPGRSERAAALAALGRVGLADRARTTFGELSGGQRQRVLVARALLQDADIVLFDEPFTGLDAASTDRLMALIDDLAGEGRCVLVSTHDVAQAGAWDHVLRVDRRMLDYGPPEPVLVHA</sequence>
<dbReference type="OrthoDB" id="3282096at2"/>
<dbReference type="Pfam" id="PF00005">
    <property type="entry name" value="ABC_tran"/>
    <property type="match status" value="1"/>
</dbReference>
<gene>
    <name evidence="6" type="ORF">C8N24_5157</name>
</gene>
<dbReference type="InterPro" id="IPR050153">
    <property type="entry name" value="Metal_Ion_Import_ABC"/>
</dbReference>
<dbReference type="PROSITE" id="PS50893">
    <property type="entry name" value="ABC_TRANSPORTER_2"/>
    <property type="match status" value="1"/>
</dbReference>
<dbReference type="PANTHER" id="PTHR42734:SF5">
    <property type="entry name" value="IRON TRANSPORT SYSTEM ATP-BINDING PROTEIN HI_0361-RELATED"/>
    <property type="match status" value="1"/>
</dbReference>
<dbReference type="SUPFAM" id="SSF52540">
    <property type="entry name" value="P-loop containing nucleoside triphosphate hydrolases"/>
    <property type="match status" value="1"/>
</dbReference>
<organism evidence="6 7">
    <name type="scientific">Solirubrobacter pauli</name>
    <dbReference type="NCBI Taxonomy" id="166793"/>
    <lineage>
        <taxon>Bacteria</taxon>
        <taxon>Bacillati</taxon>
        <taxon>Actinomycetota</taxon>
        <taxon>Thermoleophilia</taxon>
        <taxon>Solirubrobacterales</taxon>
        <taxon>Solirubrobacteraceae</taxon>
        <taxon>Solirubrobacter</taxon>
    </lineage>
</organism>
<proteinExistence type="inferred from homology"/>
<keyword evidence="4 6" id="KW-0067">ATP-binding</keyword>
<comment type="caution">
    <text evidence="6">The sequence shown here is derived from an EMBL/GenBank/DDBJ whole genome shotgun (WGS) entry which is preliminary data.</text>
</comment>
<protein>
    <submittedName>
        <fullName evidence="6">Manganese/iron transport system ATP-binding protein/manganese/zinc/iron transport system ATP-binding protein</fullName>
    </submittedName>
</protein>
<dbReference type="PROSITE" id="PS00211">
    <property type="entry name" value="ABC_TRANSPORTER_1"/>
    <property type="match status" value="1"/>
</dbReference>
<feature type="domain" description="ABC transporter" evidence="5">
    <location>
        <begin position="8"/>
        <end position="222"/>
    </location>
</feature>
<dbReference type="InterPro" id="IPR017871">
    <property type="entry name" value="ABC_transporter-like_CS"/>
</dbReference>
<dbReference type="InterPro" id="IPR003439">
    <property type="entry name" value="ABC_transporter-like_ATP-bd"/>
</dbReference>
<dbReference type="Gene3D" id="3.40.50.300">
    <property type="entry name" value="P-loop containing nucleotide triphosphate hydrolases"/>
    <property type="match status" value="1"/>
</dbReference>
<keyword evidence="3" id="KW-0547">Nucleotide-binding</keyword>
<evidence type="ECO:0000313" key="6">
    <source>
        <dbReference type="EMBL" id="RKQ87137.1"/>
    </source>
</evidence>
<keyword evidence="7" id="KW-1185">Reference proteome</keyword>
<dbReference type="Proteomes" id="UP000278962">
    <property type="component" value="Unassembled WGS sequence"/>
</dbReference>
<evidence type="ECO:0000313" key="7">
    <source>
        <dbReference type="Proteomes" id="UP000278962"/>
    </source>
</evidence>
<dbReference type="EMBL" id="RBIL01000002">
    <property type="protein sequence ID" value="RKQ87137.1"/>
    <property type="molecule type" value="Genomic_DNA"/>
</dbReference>
<comment type="similarity">
    <text evidence="1">Belongs to the ABC transporter superfamily.</text>
</comment>
<evidence type="ECO:0000256" key="3">
    <source>
        <dbReference type="ARBA" id="ARBA00022741"/>
    </source>
</evidence>
<reference evidence="6 7" key="1">
    <citation type="submission" date="2018-10" db="EMBL/GenBank/DDBJ databases">
        <title>Genomic Encyclopedia of Archaeal and Bacterial Type Strains, Phase II (KMG-II): from individual species to whole genera.</title>
        <authorList>
            <person name="Goeker M."/>
        </authorList>
    </citation>
    <scope>NUCLEOTIDE SEQUENCE [LARGE SCALE GENOMIC DNA]</scope>
    <source>
        <strain evidence="6 7">DSM 14954</strain>
    </source>
</reference>
<evidence type="ECO:0000259" key="5">
    <source>
        <dbReference type="PROSITE" id="PS50893"/>
    </source>
</evidence>
<dbReference type="PANTHER" id="PTHR42734">
    <property type="entry name" value="METAL TRANSPORT SYSTEM ATP-BINDING PROTEIN TM_0124-RELATED"/>
    <property type="match status" value="1"/>
</dbReference>
<dbReference type="GO" id="GO:0016887">
    <property type="term" value="F:ATP hydrolysis activity"/>
    <property type="evidence" value="ECO:0007669"/>
    <property type="project" value="InterPro"/>
</dbReference>
<evidence type="ECO:0000256" key="1">
    <source>
        <dbReference type="ARBA" id="ARBA00005417"/>
    </source>
</evidence>